<gene>
    <name evidence="1" type="ORF">DAEQUDRAFT_760468</name>
</gene>
<reference evidence="1 2" key="1">
    <citation type="journal article" date="2016" name="Mol. Biol. Evol.">
        <title>Comparative Genomics of Early-Diverging Mushroom-Forming Fungi Provides Insights into the Origins of Lignocellulose Decay Capabilities.</title>
        <authorList>
            <person name="Nagy L.G."/>
            <person name="Riley R."/>
            <person name="Tritt A."/>
            <person name="Adam C."/>
            <person name="Daum C."/>
            <person name="Floudas D."/>
            <person name="Sun H."/>
            <person name="Yadav J.S."/>
            <person name="Pangilinan J."/>
            <person name="Larsson K.H."/>
            <person name="Matsuura K."/>
            <person name="Barry K."/>
            <person name="Labutti K."/>
            <person name="Kuo R."/>
            <person name="Ohm R.A."/>
            <person name="Bhattacharya S.S."/>
            <person name="Shirouzu T."/>
            <person name="Yoshinaga Y."/>
            <person name="Martin F.M."/>
            <person name="Grigoriev I.V."/>
            <person name="Hibbett D.S."/>
        </authorList>
    </citation>
    <scope>NUCLEOTIDE SEQUENCE [LARGE SCALE GENOMIC DNA]</scope>
    <source>
        <strain evidence="1 2">L-15889</strain>
    </source>
</reference>
<name>A0A165KQM3_9APHY</name>
<sequence length="205" mass="22907">MGELFWNFGTTSTGTGFVELSAPQLNRFQVNPSALGLQPSVITITGRQDWVERLCEWTHSMPTSWQYHSNSCQIYFRLEAAVVLLLSLGHAKELLQLICLATVVHVIVSAAMAYPSALRHTDSNICVTAALQKLDHLIYVLRLMMHLAHGLQNVFEGIQVKTYMSQVLDDGQPTRQIAPARDAGPLSEGCGKLYVIYRQLEMFEV</sequence>
<evidence type="ECO:0000313" key="1">
    <source>
        <dbReference type="EMBL" id="KZT63460.1"/>
    </source>
</evidence>
<organism evidence="1 2">
    <name type="scientific">Daedalea quercina L-15889</name>
    <dbReference type="NCBI Taxonomy" id="1314783"/>
    <lineage>
        <taxon>Eukaryota</taxon>
        <taxon>Fungi</taxon>
        <taxon>Dikarya</taxon>
        <taxon>Basidiomycota</taxon>
        <taxon>Agaricomycotina</taxon>
        <taxon>Agaricomycetes</taxon>
        <taxon>Polyporales</taxon>
        <taxon>Fomitopsis</taxon>
    </lineage>
</organism>
<evidence type="ECO:0000313" key="2">
    <source>
        <dbReference type="Proteomes" id="UP000076727"/>
    </source>
</evidence>
<keyword evidence="2" id="KW-1185">Reference proteome</keyword>
<accession>A0A165KQM3</accession>
<dbReference type="Proteomes" id="UP000076727">
    <property type="component" value="Unassembled WGS sequence"/>
</dbReference>
<protein>
    <submittedName>
        <fullName evidence="1">Uncharacterized protein</fullName>
    </submittedName>
</protein>
<dbReference type="AlphaFoldDB" id="A0A165KQM3"/>
<dbReference type="EMBL" id="KV429182">
    <property type="protein sequence ID" value="KZT63460.1"/>
    <property type="molecule type" value="Genomic_DNA"/>
</dbReference>
<proteinExistence type="predicted"/>